<evidence type="ECO:0000256" key="5">
    <source>
        <dbReference type="ARBA" id="ARBA00022777"/>
    </source>
</evidence>
<dbReference type="GO" id="GO:0005524">
    <property type="term" value="F:ATP binding"/>
    <property type="evidence" value="ECO:0007669"/>
    <property type="project" value="UniProtKB-KW"/>
</dbReference>
<feature type="transmembrane region" description="Helical" evidence="9">
    <location>
        <begin position="386"/>
        <end position="410"/>
    </location>
</feature>
<keyword evidence="2" id="KW-0723">Serine/threonine-protein kinase</keyword>
<comment type="caution">
    <text evidence="11">The sequence shown here is derived from an EMBL/GenBank/DDBJ whole genome shotgun (WGS) entry which is preliminary data.</text>
</comment>
<evidence type="ECO:0000256" key="9">
    <source>
        <dbReference type="SAM" id="Phobius"/>
    </source>
</evidence>
<comment type="catalytic activity">
    <reaction evidence="7">
        <text>L-threonyl-[protein] + ATP = O-phospho-L-threonyl-[protein] + ADP + H(+)</text>
        <dbReference type="Rhea" id="RHEA:46608"/>
        <dbReference type="Rhea" id="RHEA-COMP:11060"/>
        <dbReference type="Rhea" id="RHEA-COMP:11605"/>
        <dbReference type="ChEBI" id="CHEBI:15378"/>
        <dbReference type="ChEBI" id="CHEBI:30013"/>
        <dbReference type="ChEBI" id="CHEBI:30616"/>
        <dbReference type="ChEBI" id="CHEBI:61977"/>
        <dbReference type="ChEBI" id="CHEBI:456216"/>
        <dbReference type="EC" id="2.7.11.1"/>
    </reaction>
</comment>
<dbReference type="OrthoDB" id="502205at2"/>
<keyword evidence="4" id="KW-0547">Nucleotide-binding</keyword>
<reference evidence="11" key="1">
    <citation type="submission" date="2018-12" db="EMBL/GenBank/DDBJ databases">
        <authorList>
            <person name="Will S."/>
            <person name="Neumann-Schaal M."/>
            <person name="Henke P."/>
        </authorList>
    </citation>
    <scope>NUCLEOTIDE SEQUENCE</scope>
    <source>
        <strain evidence="11">PCC 7102</strain>
    </source>
</reference>
<sequence length="417" mass="46867">MPLILDGRYIPIKKLRQGGFGAAFLSYDRRTPGMRECIVKQLQPSPSLKLEQIKKVTQLFHREAEALEKLGAHPQIPDLYAFFAINPGRFKLQIEEPIELFYLVQQYIDGENLEQELSRKAKFTEAEVFAVLEAILHILDFAHNNNSIHRDIKPSNIMRARDGRLYLVDFGAVKQVVATGKQQDANSTLDVSSVSITNVYTPGFAPPEQLDGRAIFPSSDLYALAATCLLLLTGKPPTSFIDAYTGTWNWRLSVNINERNARIIERMLKEKPIDRFQSAKDVLDALKQKTPVSQQDFSTLDWLVTPFVTGFEIGLLAVFFNNLLAKIGIIFAIIILGVLFYAQYKQIIFEKHLFIIVGVTFALVLLLLPILPSAPILGFNLANNHLLVTFFALLSGIFGVVLVGLSQLIYQLLSFIK</sequence>
<protein>
    <recommendedName>
        <fullName evidence="1">non-specific serine/threonine protein kinase</fullName>
        <ecNumber evidence="1">2.7.11.1</ecNumber>
    </recommendedName>
</protein>
<evidence type="ECO:0000256" key="8">
    <source>
        <dbReference type="ARBA" id="ARBA00048679"/>
    </source>
</evidence>
<feature type="transmembrane region" description="Helical" evidence="9">
    <location>
        <begin position="323"/>
        <end position="341"/>
    </location>
</feature>
<evidence type="ECO:0000256" key="4">
    <source>
        <dbReference type="ARBA" id="ARBA00022741"/>
    </source>
</evidence>
<dbReference type="PROSITE" id="PS50011">
    <property type="entry name" value="PROTEIN_KINASE_DOM"/>
    <property type="match status" value="1"/>
</dbReference>
<dbReference type="GO" id="GO:0004674">
    <property type="term" value="F:protein serine/threonine kinase activity"/>
    <property type="evidence" value="ECO:0007669"/>
    <property type="project" value="UniProtKB-KW"/>
</dbReference>
<name>A0A3S5K3E2_9CYAN</name>
<evidence type="ECO:0000256" key="2">
    <source>
        <dbReference type="ARBA" id="ARBA00022527"/>
    </source>
</evidence>
<feature type="domain" description="Protein kinase" evidence="10">
    <location>
        <begin position="9"/>
        <end position="308"/>
    </location>
</feature>
<dbReference type="PANTHER" id="PTHR24363:SF0">
    <property type="entry name" value="SERINE_THREONINE KINASE LIKE DOMAIN CONTAINING 1"/>
    <property type="match status" value="1"/>
</dbReference>
<evidence type="ECO:0000313" key="12">
    <source>
        <dbReference type="Proteomes" id="UP000271624"/>
    </source>
</evidence>
<evidence type="ECO:0000256" key="7">
    <source>
        <dbReference type="ARBA" id="ARBA00047899"/>
    </source>
</evidence>
<dbReference type="Proteomes" id="UP000271624">
    <property type="component" value="Unassembled WGS sequence"/>
</dbReference>
<dbReference type="AlphaFoldDB" id="A0A3S5K3E2"/>
<comment type="catalytic activity">
    <reaction evidence="8">
        <text>L-seryl-[protein] + ATP = O-phospho-L-seryl-[protein] + ADP + H(+)</text>
        <dbReference type="Rhea" id="RHEA:17989"/>
        <dbReference type="Rhea" id="RHEA-COMP:9863"/>
        <dbReference type="Rhea" id="RHEA-COMP:11604"/>
        <dbReference type="ChEBI" id="CHEBI:15378"/>
        <dbReference type="ChEBI" id="CHEBI:29999"/>
        <dbReference type="ChEBI" id="CHEBI:30616"/>
        <dbReference type="ChEBI" id="CHEBI:83421"/>
        <dbReference type="ChEBI" id="CHEBI:456216"/>
        <dbReference type="EC" id="2.7.11.1"/>
    </reaction>
</comment>
<dbReference type="SUPFAM" id="SSF56112">
    <property type="entry name" value="Protein kinase-like (PK-like)"/>
    <property type="match status" value="1"/>
</dbReference>
<dbReference type="InterPro" id="IPR011009">
    <property type="entry name" value="Kinase-like_dom_sf"/>
</dbReference>
<evidence type="ECO:0000256" key="6">
    <source>
        <dbReference type="ARBA" id="ARBA00022840"/>
    </source>
</evidence>
<organism evidence="11 12">
    <name type="scientific">Dulcicalothrix desertica PCC 7102</name>
    <dbReference type="NCBI Taxonomy" id="232991"/>
    <lineage>
        <taxon>Bacteria</taxon>
        <taxon>Bacillati</taxon>
        <taxon>Cyanobacteriota</taxon>
        <taxon>Cyanophyceae</taxon>
        <taxon>Nostocales</taxon>
        <taxon>Calotrichaceae</taxon>
        <taxon>Dulcicalothrix</taxon>
    </lineage>
</organism>
<dbReference type="EMBL" id="RSCL01000006">
    <property type="protein sequence ID" value="RUT06822.1"/>
    <property type="molecule type" value="Genomic_DNA"/>
</dbReference>
<proteinExistence type="predicted"/>
<keyword evidence="9" id="KW-1133">Transmembrane helix</keyword>
<keyword evidence="3" id="KW-0808">Transferase</keyword>
<keyword evidence="6" id="KW-0067">ATP-binding</keyword>
<dbReference type="InterPro" id="IPR000719">
    <property type="entry name" value="Prot_kinase_dom"/>
</dbReference>
<dbReference type="CDD" id="cd14014">
    <property type="entry name" value="STKc_PknB_like"/>
    <property type="match status" value="1"/>
</dbReference>
<dbReference type="PANTHER" id="PTHR24363">
    <property type="entry name" value="SERINE/THREONINE PROTEIN KINASE"/>
    <property type="match status" value="1"/>
</dbReference>
<keyword evidence="12" id="KW-1185">Reference proteome</keyword>
<evidence type="ECO:0000256" key="3">
    <source>
        <dbReference type="ARBA" id="ARBA00022679"/>
    </source>
</evidence>
<evidence type="ECO:0000313" key="11">
    <source>
        <dbReference type="EMBL" id="RUT06822.1"/>
    </source>
</evidence>
<dbReference type="EC" id="2.7.11.1" evidence="1"/>
<accession>A0A3S5K3E2</accession>
<reference evidence="11" key="2">
    <citation type="journal article" date="2019" name="Genome Biol. Evol.">
        <title>Day and night: Metabolic profiles and evolutionary relationships of six axenic non-marine cyanobacteria.</title>
        <authorList>
            <person name="Will S.E."/>
            <person name="Henke P."/>
            <person name="Boedeker C."/>
            <person name="Huang S."/>
            <person name="Brinkmann H."/>
            <person name="Rohde M."/>
            <person name="Jarek M."/>
            <person name="Friedl T."/>
            <person name="Seufert S."/>
            <person name="Schumacher M."/>
            <person name="Overmann J."/>
            <person name="Neumann-Schaal M."/>
            <person name="Petersen J."/>
        </authorList>
    </citation>
    <scope>NUCLEOTIDE SEQUENCE [LARGE SCALE GENOMIC DNA]</scope>
    <source>
        <strain evidence="11">PCC 7102</strain>
    </source>
</reference>
<dbReference type="Gene3D" id="1.10.510.10">
    <property type="entry name" value="Transferase(Phosphotransferase) domain 1"/>
    <property type="match status" value="1"/>
</dbReference>
<keyword evidence="9" id="KW-0812">Transmembrane</keyword>
<dbReference type="Pfam" id="PF00069">
    <property type="entry name" value="Pkinase"/>
    <property type="match status" value="1"/>
</dbReference>
<keyword evidence="9" id="KW-0472">Membrane</keyword>
<keyword evidence="5" id="KW-0418">Kinase</keyword>
<evidence type="ECO:0000256" key="1">
    <source>
        <dbReference type="ARBA" id="ARBA00012513"/>
    </source>
</evidence>
<dbReference type="SMART" id="SM00220">
    <property type="entry name" value="S_TKc"/>
    <property type="match status" value="1"/>
</dbReference>
<evidence type="ECO:0000259" key="10">
    <source>
        <dbReference type="PROSITE" id="PS50011"/>
    </source>
</evidence>
<feature type="transmembrane region" description="Helical" evidence="9">
    <location>
        <begin position="353"/>
        <end position="374"/>
    </location>
</feature>
<dbReference type="Gene3D" id="3.30.200.20">
    <property type="entry name" value="Phosphorylase Kinase, domain 1"/>
    <property type="match status" value="1"/>
</dbReference>
<gene>
    <name evidence="11" type="ORF">DSM106972_030790</name>
</gene>